<dbReference type="Proteomes" id="UP001156706">
    <property type="component" value="Unassembled WGS sequence"/>
</dbReference>
<protein>
    <submittedName>
        <fullName evidence="1">Type VI secretion protein</fullName>
    </submittedName>
</protein>
<dbReference type="Pfam" id="PF13665">
    <property type="entry name" value="Tox-PAAR-like"/>
    <property type="match status" value="1"/>
</dbReference>
<evidence type="ECO:0000313" key="1">
    <source>
        <dbReference type="EMBL" id="GLR12861.1"/>
    </source>
</evidence>
<evidence type="ECO:0000313" key="2">
    <source>
        <dbReference type="Proteomes" id="UP001156706"/>
    </source>
</evidence>
<dbReference type="RefSeq" id="WP_284195992.1">
    <property type="nucleotide sequence ID" value="NZ_BSOG01000002.1"/>
</dbReference>
<comment type="caution">
    <text evidence="1">The sequence shown here is derived from an EMBL/GenBank/DDBJ whole genome shotgun (WGS) entry which is preliminary data.</text>
</comment>
<reference evidence="2" key="1">
    <citation type="journal article" date="2019" name="Int. J. Syst. Evol. Microbiol.">
        <title>The Global Catalogue of Microorganisms (GCM) 10K type strain sequencing project: providing services to taxonomists for standard genome sequencing and annotation.</title>
        <authorList>
            <consortium name="The Broad Institute Genomics Platform"/>
            <consortium name="The Broad Institute Genome Sequencing Center for Infectious Disease"/>
            <person name="Wu L."/>
            <person name="Ma J."/>
        </authorList>
    </citation>
    <scope>NUCLEOTIDE SEQUENCE [LARGE SCALE GENOMIC DNA]</scope>
    <source>
        <strain evidence="2">NBRC 110044</strain>
    </source>
</reference>
<sequence>MFANTNLGVMNLGFPDVCLTPPLAVPVPYPNITFSVTHIPSIFNFLIGGGLAENLLTQGTVSLGDFTGVLLGVASGTMAGPDRPVLGSFKVMHGPVFATRMTTLNIQNSTNTIGVSLTPAQVRVLLLS</sequence>
<keyword evidence="2" id="KW-1185">Reference proteome</keyword>
<name>A0ABQ5YD15_9NEIS</name>
<dbReference type="EMBL" id="BSOG01000002">
    <property type="protein sequence ID" value="GLR12861.1"/>
    <property type="molecule type" value="Genomic_DNA"/>
</dbReference>
<gene>
    <name evidence="1" type="ORF">GCM10007907_16510</name>
</gene>
<organism evidence="1 2">
    <name type="scientific">Chitinimonas prasina</name>
    <dbReference type="NCBI Taxonomy" id="1434937"/>
    <lineage>
        <taxon>Bacteria</taxon>
        <taxon>Pseudomonadati</taxon>
        <taxon>Pseudomonadota</taxon>
        <taxon>Betaproteobacteria</taxon>
        <taxon>Neisseriales</taxon>
        <taxon>Chitinibacteraceae</taxon>
        <taxon>Chitinimonas</taxon>
    </lineage>
</organism>
<accession>A0ABQ5YD15</accession>
<proteinExistence type="predicted"/>